<dbReference type="EMBL" id="PZQS01000008">
    <property type="protein sequence ID" value="PVD26425.1"/>
    <property type="molecule type" value="Genomic_DNA"/>
</dbReference>
<dbReference type="AlphaFoldDB" id="A0A2T7NZ33"/>
<sequence>MFDKEFSEFSRKWTIQGEKTLFTQALPSKANEDLSVYSTIWTVDGFEVTRRGRREKIHFFFEALCPVNNGFYIIYPHKDNGSQL</sequence>
<evidence type="ECO:0000313" key="2">
    <source>
        <dbReference type="Proteomes" id="UP000245119"/>
    </source>
</evidence>
<accession>A0A2T7NZ33</accession>
<dbReference type="Proteomes" id="UP000245119">
    <property type="component" value="Linkage Group LG8"/>
</dbReference>
<protein>
    <submittedName>
        <fullName evidence="1">Uncharacterized protein</fullName>
    </submittedName>
</protein>
<gene>
    <name evidence="1" type="ORF">C0Q70_14101</name>
</gene>
<evidence type="ECO:0000313" key="1">
    <source>
        <dbReference type="EMBL" id="PVD26425.1"/>
    </source>
</evidence>
<keyword evidence="2" id="KW-1185">Reference proteome</keyword>
<proteinExistence type="predicted"/>
<reference evidence="1 2" key="1">
    <citation type="submission" date="2018-04" db="EMBL/GenBank/DDBJ databases">
        <title>The genome of golden apple snail Pomacea canaliculata provides insight into stress tolerance and invasive adaptation.</title>
        <authorList>
            <person name="Liu C."/>
            <person name="Liu B."/>
            <person name="Ren Y."/>
            <person name="Zhang Y."/>
            <person name="Wang H."/>
            <person name="Li S."/>
            <person name="Jiang F."/>
            <person name="Yin L."/>
            <person name="Zhang G."/>
            <person name="Qian W."/>
            <person name="Fan W."/>
        </authorList>
    </citation>
    <scope>NUCLEOTIDE SEQUENCE [LARGE SCALE GENOMIC DNA]</scope>
    <source>
        <strain evidence="1">SZHN2017</strain>
        <tissue evidence="1">Muscle</tissue>
    </source>
</reference>
<organism evidence="1 2">
    <name type="scientific">Pomacea canaliculata</name>
    <name type="common">Golden apple snail</name>
    <dbReference type="NCBI Taxonomy" id="400727"/>
    <lineage>
        <taxon>Eukaryota</taxon>
        <taxon>Metazoa</taxon>
        <taxon>Spiralia</taxon>
        <taxon>Lophotrochozoa</taxon>
        <taxon>Mollusca</taxon>
        <taxon>Gastropoda</taxon>
        <taxon>Caenogastropoda</taxon>
        <taxon>Architaenioglossa</taxon>
        <taxon>Ampullarioidea</taxon>
        <taxon>Ampullariidae</taxon>
        <taxon>Pomacea</taxon>
    </lineage>
</organism>
<name>A0A2T7NZ33_POMCA</name>
<dbReference type="OrthoDB" id="5920443at2759"/>
<comment type="caution">
    <text evidence="1">The sequence shown here is derived from an EMBL/GenBank/DDBJ whole genome shotgun (WGS) entry which is preliminary data.</text>
</comment>